<organism evidence="1 2">
    <name type="scientific">Coprinopsis cinerea (strain Okayama-7 / 130 / ATCC MYA-4618 / FGSC 9003)</name>
    <name type="common">Inky cap fungus</name>
    <name type="synonym">Hormographiella aspergillata</name>
    <dbReference type="NCBI Taxonomy" id="240176"/>
    <lineage>
        <taxon>Eukaryota</taxon>
        <taxon>Fungi</taxon>
        <taxon>Dikarya</taxon>
        <taxon>Basidiomycota</taxon>
        <taxon>Agaricomycotina</taxon>
        <taxon>Agaricomycetes</taxon>
        <taxon>Agaricomycetidae</taxon>
        <taxon>Agaricales</taxon>
        <taxon>Agaricineae</taxon>
        <taxon>Psathyrellaceae</taxon>
        <taxon>Coprinopsis</taxon>
    </lineage>
</organism>
<reference evidence="1 2" key="1">
    <citation type="journal article" date="2010" name="Proc. Natl. Acad. Sci. U.S.A.">
        <title>Insights into evolution of multicellular fungi from the assembled chromosomes of the mushroom Coprinopsis cinerea (Coprinus cinereus).</title>
        <authorList>
            <person name="Stajich J.E."/>
            <person name="Wilke S.K."/>
            <person name="Ahren D."/>
            <person name="Au C.H."/>
            <person name="Birren B.W."/>
            <person name="Borodovsky M."/>
            <person name="Burns C."/>
            <person name="Canback B."/>
            <person name="Casselton L.A."/>
            <person name="Cheng C.K."/>
            <person name="Deng J."/>
            <person name="Dietrich F.S."/>
            <person name="Fargo D.C."/>
            <person name="Farman M.L."/>
            <person name="Gathman A.C."/>
            <person name="Goldberg J."/>
            <person name="Guigo R."/>
            <person name="Hoegger P.J."/>
            <person name="Hooker J.B."/>
            <person name="Huggins A."/>
            <person name="James T.Y."/>
            <person name="Kamada T."/>
            <person name="Kilaru S."/>
            <person name="Kodira C."/>
            <person name="Kues U."/>
            <person name="Kupfer D."/>
            <person name="Kwan H.S."/>
            <person name="Lomsadze A."/>
            <person name="Li W."/>
            <person name="Lilly W.W."/>
            <person name="Ma L.J."/>
            <person name="Mackey A.J."/>
            <person name="Manning G."/>
            <person name="Martin F."/>
            <person name="Muraguchi H."/>
            <person name="Natvig D.O."/>
            <person name="Palmerini H."/>
            <person name="Ramesh M.A."/>
            <person name="Rehmeyer C.J."/>
            <person name="Roe B.A."/>
            <person name="Shenoy N."/>
            <person name="Stanke M."/>
            <person name="Ter-Hovhannisyan V."/>
            <person name="Tunlid A."/>
            <person name="Velagapudi R."/>
            <person name="Vision T.J."/>
            <person name="Zeng Q."/>
            <person name="Zolan M.E."/>
            <person name="Pukkila P.J."/>
        </authorList>
    </citation>
    <scope>NUCLEOTIDE SEQUENCE [LARGE SCALE GENOMIC DNA]</scope>
    <source>
        <strain evidence="2">Okayama-7 / 130 / ATCC MYA-4618 / FGSC 9003</strain>
    </source>
</reference>
<name>D6RQD2_COPC7</name>
<dbReference type="InParanoid" id="D6RQD2"/>
<dbReference type="HOGENOM" id="CLU_1475098_0_0_1"/>
<dbReference type="RefSeq" id="XP_002910242.1">
    <property type="nucleotide sequence ID" value="XM_002910196.1"/>
</dbReference>
<gene>
    <name evidence="1" type="ORF">CC1G_15672</name>
</gene>
<dbReference type="GeneID" id="9379656"/>
<protein>
    <submittedName>
        <fullName evidence="1">Uncharacterized protein</fullName>
    </submittedName>
</protein>
<dbReference type="EMBL" id="AACS02000011">
    <property type="protein sequence ID" value="EFI26748.1"/>
    <property type="molecule type" value="Genomic_DNA"/>
</dbReference>
<sequence>MLCEPVPRNEEEAMRRNEHVKARAMELGRGIVKCLLYPVQGNQSVLVDVALEEGSGPKPRLIDLMVPSYMHKNGESNEQVVVLDRSTIRLERLTRESILVFKYAYTVFYSRRDEHWGYRSPNETLNRLAGRDLKCWGNVLVCKSGRQSDTLDDMTESERGLIDRVLTEEIWSHRLDQSGWQPNR</sequence>
<dbReference type="KEGG" id="cci:CC1G_15672"/>
<dbReference type="OrthoDB" id="3115493at2759"/>
<accession>D6RQD2</accession>
<dbReference type="AlphaFoldDB" id="D6RQD2"/>
<evidence type="ECO:0000313" key="2">
    <source>
        <dbReference type="Proteomes" id="UP000001861"/>
    </source>
</evidence>
<keyword evidence="2" id="KW-1185">Reference proteome</keyword>
<proteinExistence type="predicted"/>
<dbReference type="VEuPathDB" id="FungiDB:CC1G_15672"/>
<dbReference type="Proteomes" id="UP000001861">
    <property type="component" value="Unassembled WGS sequence"/>
</dbReference>
<evidence type="ECO:0000313" key="1">
    <source>
        <dbReference type="EMBL" id="EFI26748.1"/>
    </source>
</evidence>
<comment type="caution">
    <text evidence="1">The sequence shown here is derived from an EMBL/GenBank/DDBJ whole genome shotgun (WGS) entry which is preliminary data.</text>
</comment>